<gene>
    <name evidence="2" type="ORF">PV328_005802</name>
</gene>
<comment type="caution">
    <text evidence="2">The sequence shown here is derived from an EMBL/GenBank/DDBJ whole genome shotgun (WGS) entry which is preliminary data.</text>
</comment>
<proteinExistence type="predicted"/>
<dbReference type="EMBL" id="JAQQBS010000002">
    <property type="protein sequence ID" value="KAK0172491.1"/>
    <property type="molecule type" value="Genomic_DNA"/>
</dbReference>
<protein>
    <recommendedName>
        <fullName evidence="1">F-box domain-containing protein</fullName>
    </recommendedName>
</protein>
<dbReference type="InterPro" id="IPR032675">
    <property type="entry name" value="LRR_dom_sf"/>
</dbReference>
<reference evidence="2" key="2">
    <citation type="submission" date="2023-03" db="EMBL/GenBank/DDBJ databases">
        <authorList>
            <person name="Inwood S.N."/>
            <person name="Skelly J.G."/>
            <person name="Guhlin J."/>
            <person name="Harrop T.W.R."/>
            <person name="Goldson S.G."/>
            <person name="Dearden P.K."/>
        </authorList>
    </citation>
    <scope>NUCLEOTIDE SEQUENCE</scope>
    <source>
        <strain evidence="2">Irish</strain>
        <tissue evidence="2">Whole body</tissue>
    </source>
</reference>
<sequence length="365" mass="43729">MAKIEMLNYDVLREIFSYLDIYDRQRMGLVCKKWQTIHKIMMGSINKMTCYAGCNYIFRKYVRNCYNRLNVSTRYPANIEKPLRRFASQLKKIQIAIESRKDFPLNVYKLLTECTNLNYAQLECVRSRSVERFLEFLPHDILEHLSIRLFLTYQSVRVKMNHLMDNILAKAPKLKCLDLYHVPITELSSIGGMSTLKILFLEGKVLPRLNFDMKKLQNLETLCIKYRKVHAADIEELLRNCKQLHSLCIECDDILPETILNEIMSLSNLRRLHLSTTKNSYEQWYKFSNLEQILILQQKPLFTTRDQIVNFFQRSKNLVSYYFETNSRRYRDFNEIFHEVASDIGHECKRKFSFEWTEWEMDTFF</sequence>
<dbReference type="InterPro" id="IPR036047">
    <property type="entry name" value="F-box-like_dom_sf"/>
</dbReference>
<dbReference type="Gene3D" id="1.20.1280.50">
    <property type="match status" value="1"/>
</dbReference>
<evidence type="ECO:0000313" key="3">
    <source>
        <dbReference type="Proteomes" id="UP001168990"/>
    </source>
</evidence>
<keyword evidence="3" id="KW-1185">Reference proteome</keyword>
<dbReference type="Pfam" id="PF00646">
    <property type="entry name" value="F-box"/>
    <property type="match status" value="1"/>
</dbReference>
<dbReference type="SUPFAM" id="SSF81383">
    <property type="entry name" value="F-box domain"/>
    <property type="match status" value="1"/>
</dbReference>
<dbReference type="SUPFAM" id="SSF52047">
    <property type="entry name" value="RNI-like"/>
    <property type="match status" value="1"/>
</dbReference>
<dbReference type="Gene3D" id="3.80.10.10">
    <property type="entry name" value="Ribonuclease Inhibitor"/>
    <property type="match status" value="1"/>
</dbReference>
<evidence type="ECO:0000259" key="1">
    <source>
        <dbReference type="PROSITE" id="PS50181"/>
    </source>
</evidence>
<dbReference type="AlphaFoldDB" id="A0AA39FN50"/>
<dbReference type="InterPro" id="IPR001810">
    <property type="entry name" value="F-box_dom"/>
</dbReference>
<organism evidence="2 3">
    <name type="scientific">Microctonus aethiopoides</name>
    <dbReference type="NCBI Taxonomy" id="144406"/>
    <lineage>
        <taxon>Eukaryota</taxon>
        <taxon>Metazoa</taxon>
        <taxon>Ecdysozoa</taxon>
        <taxon>Arthropoda</taxon>
        <taxon>Hexapoda</taxon>
        <taxon>Insecta</taxon>
        <taxon>Pterygota</taxon>
        <taxon>Neoptera</taxon>
        <taxon>Endopterygota</taxon>
        <taxon>Hymenoptera</taxon>
        <taxon>Apocrita</taxon>
        <taxon>Ichneumonoidea</taxon>
        <taxon>Braconidae</taxon>
        <taxon>Euphorinae</taxon>
        <taxon>Microctonus</taxon>
    </lineage>
</organism>
<reference evidence="2" key="1">
    <citation type="journal article" date="2023" name="bioRxiv">
        <title>Scaffold-level genome assemblies of two parasitoid biocontrol wasps reveal the parthenogenesis mechanism and an associated novel virus.</title>
        <authorList>
            <person name="Inwood S."/>
            <person name="Skelly J."/>
            <person name="Guhlin J."/>
            <person name="Harrop T."/>
            <person name="Goldson S."/>
            <person name="Dearden P."/>
        </authorList>
    </citation>
    <scope>NUCLEOTIDE SEQUENCE</scope>
    <source>
        <strain evidence="2">Irish</strain>
        <tissue evidence="2">Whole body</tissue>
    </source>
</reference>
<accession>A0AA39FN50</accession>
<dbReference type="Proteomes" id="UP001168990">
    <property type="component" value="Unassembled WGS sequence"/>
</dbReference>
<dbReference type="SMART" id="SM00256">
    <property type="entry name" value="FBOX"/>
    <property type="match status" value="1"/>
</dbReference>
<dbReference type="PROSITE" id="PS50181">
    <property type="entry name" value="FBOX"/>
    <property type="match status" value="1"/>
</dbReference>
<name>A0AA39FN50_9HYME</name>
<dbReference type="CDD" id="cd09917">
    <property type="entry name" value="F-box_SF"/>
    <property type="match status" value="1"/>
</dbReference>
<feature type="domain" description="F-box" evidence="1">
    <location>
        <begin position="1"/>
        <end position="37"/>
    </location>
</feature>
<evidence type="ECO:0000313" key="2">
    <source>
        <dbReference type="EMBL" id="KAK0172491.1"/>
    </source>
</evidence>